<dbReference type="Pfam" id="PF12844">
    <property type="entry name" value="HTH_19"/>
    <property type="match status" value="1"/>
</dbReference>
<dbReference type="AlphaFoldDB" id="A0A173MBW0"/>
<proteinExistence type="predicted"/>
<dbReference type="GO" id="GO:0003677">
    <property type="term" value="F:DNA binding"/>
    <property type="evidence" value="ECO:0007669"/>
    <property type="project" value="UniProtKB-KW"/>
</dbReference>
<organism evidence="3 4">
    <name type="scientific">Filimonas lacunae</name>
    <dbReference type="NCBI Taxonomy" id="477680"/>
    <lineage>
        <taxon>Bacteria</taxon>
        <taxon>Pseudomonadati</taxon>
        <taxon>Bacteroidota</taxon>
        <taxon>Chitinophagia</taxon>
        <taxon>Chitinophagales</taxon>
        <taxon>Chitinophagaceae</taxon>
        <taxon>Filimonas</taxon>
    </lineage>
</organism>
<sequence>MTKIGANIKKVRTTKGLSQQAFADLFELTRGNISSYEENRAEPRIETVIRIANYFCIPLDHFITGNITINEILKFNGDKLIEEKNHIIKLQLREVPFINDNIYLKCSHQELAFNDWGAFPRLVLPEPHNSNLVALTFNNNIPHHSSLPHYQMNDVLVFEEVTQQNVHLCQHKTGLYTGEKEMILGRYEIQQTQIDLVLNDFKALRFQFKHPMTFWKLFAVYQHTL</sequence>
<dbReference type="KEGG" id="fln:FLA_0974"/>
<keyword evidence="1" id="KW-0238">DNA-binding</keyword>
<dbReference type="SMART" id="SM00530">
    <property type="entry name" value="HTH_XRE"/>
    <property type="match status" value="1"/>
</dbReference>
<dbReference type="PANTHER" id="PTHR46558">
    <property type="entry name" value="TRACRIPTIONAL REGULATORY PROTEIN-RELATED-RELATED"/>
    <property type="match status" value="1"/>
</dbReference>
<evidence type="ECO:0000259" key="2">
    <source>
        <dbReference type="PROSITE" id="PS50943"/>
    </source>
</evidence>
<dbReference type="PANTHER" id="PTHR46558:SF11">
    <property type="entry name" value="HTH-TYPE TRANSCRIPTIONAL REGULATOR XRE"/>
    <property type="match status" value="1"/>
</dbReference>
<dbReference type="Proteomes" id="UP000186917">
    <property type="component" value="Unassembled WGS sequence"/>
</dbReference>
<keyword evidence="4" id="KW-1185">Reference proteome</keyword>
<dbReference type="OrthoDB" id="3831186at2"/>
<evidence type="ECO:0000256" key="1">
    <source>
        <dbReference type="ARBA" id="ARBA00023125"/>
    </source>
</evidence>
<dbReference type="EMBL" id="FTOR01000013">
    <property type="protein sequence ID" value="SIT33716.1"/>
    <property type="molecule type" value="Genomic_DNA"/>
</dbReference>
<dbReference type="CDD" id="cd00093">
    <property type="entry name" value="HTH_XRE"/>
    <property type="match status" value="1"/>
</dbReference>
<dbReference type="STRING" id="477680.SAMN05421788_11376"/>
<gene>
    <name evidence="3" type="ORF">SAMN05421788_11376</name>
</gene>
<dbReference type="Gene3D" id="1.10.260.40">
    <property type="entry name" value="lambda repressor-like DNA-binding domains"/>
    <property type="match status" value="1"/>
</dbReference>
<protein>
    <submittedName>
        <fullName evidence="3">Transcriptional regulator, contains XRE-family HTH domain</fullName>
    </submittedName>
</protein>
<accession>A0A173MBW0</accession>
<dbReference type="RefSeq" id="WP_076382363.1">
    <property type="nucleotide sequence ID" value="NZ_AP017422.1"/>
</dbReference>
<evidence type="ECO:0000313" key="3">
    <source>
        <dbReference type="EMBL" id="SIT33716.1"/>
    </source>
</evidence>
<dbReference type="PROSITE" id="PS50943">
    <property type="entry name" value="HTH_CROC1"/>
    <property type="match status" value="1"/>
</dbReference>
<dbReference type="InterPro" id="IPR001387">
    <property type="entry name" value="Cro/C1-type_HTH"/>
</dbReference>
<name>A0A173MBW0_9BACT</name>
<dbReference type="SUPFAM" id="SSF47413">
    <property type="entry name" value="lambda repressor-like DNA-binding domains"/>
    <property type="match status" value="1"/>
</dbReference>
<reference evidence="4" key="1">
    <citation type="submission" date="2017-01" db="EMBL/GenBank/DDBJ databases">
        <authorList>
            <person name="Varghese N."/>
            <person name="Submissions S."/>
        </authorList>
    </citation>
    <scope>NUCLEOTIDE SEQUENCE [LARGE SCALE GENOMIC DNA]</scope>
    <source>
        <strain evidence="4">DSM 21054</strain>
    </source>
</reference>
<feature type="domain" description="HTH cro/C1-type" evidence="2">
    <location>
        <begin position="8"/>
        <end position="62"/>
    </location>
</feature>
<dbReference type="InterPro" id="IPR010982">
    <property type="entry name" value="Lambda_DNA-bd_dom_sf"/>
</dbReference>
<evidence type="ECO:0000313" key="4">
    <source>
        <dbReference type="Proteomes" id="UP000186917"/>
    </source>
</evidence>